<keyword evidence="4" id="KW-0255">Endonuclease</keyword>
<dbReference type="GO" id="GO:0003964">
    <property type="term" value="F:RNA-directed DNA polymerase activity"/>
    <property type="evidence" value="ECO:0007669"/>
    <property type="project" value="UniProtKB-KW"/>
</dbReference>
<feature type="domain" description="Reverse transcriptase RNase H-like" evidence="7">
    <location>
        <begin position="5"/>
        <end position="79"/>
    </location>
</feature>
<evidence type="ECO:0000259" key="7">
    <source>
        <dbReference type="Pfam" id="PF17917"/>
    </source>
</evidence>
<dbReference type="SUPFAM" id="SSF53098">
    <property type="entry name" value="Ribonuclease H-like"/>
    <property type="match status" value="1"/>
</dbReference>
<dbReference type="InterPro" id="IPR041588">
    <property type="entry name" value="Integrase_H2C2"/>
</dbReference>
<name>A0A835U4Z4_VANPL</name>
<evidence type="ECO:0000313" key="9">
    <source>
        <dbReference type="EMBL" id="KAG0449769.1"/>
    </source>
</evidence>
<dbReference type="GO" id="GO:0016787">
    <property type="term" value="F:hydrolase activity"/>
    <property type="evidence" value="ECO:0007669"/>
    <property type="project" value="UniProtKB-KW"/>
</dbReference>
<keyword evidence="3" id="KW-0540">Nuclease</keyword>
<proteinExistence type="predicted"/>
<dbReference type="InterPro" id="IPR043502">
    <property type="entry name" value="DNA/RNA_pol_sf"/>
</dbReference>
<dbReference type="PANTHER" id="PTHR37984">
    <property type="entry name" value="PROTEIN CBG26694"/>
    <property type="match status" value="1"/>
</dbReference>
<dbReference type="GO" id="GO:0004519">
    <property type="term" value="F:endonuclease activity"/>
    <property type="evidence" value="ECO:0007669"/>
    <property type="project" value="UniProtKB-KW"/>
</dbReference>
<keyword evidence="5" id="KW-0378">Hydrolase</keyword>
<organism evidence="9 10">
    <name type="scientific">Vanilla planifolia</name>
    <name type="common">Vanilla</name>
    <dbReference type="NCBI Taxonomy" id="51239"/>
    <lineage>
        <taxon>Eukaryota</taxon>
        <taxon>Viridiplantae</taxon>
        <taxon>Streptophyta</taxon>
        <taxon>Embryophyta</taxon>
        <taxon>Tracheophyta</taxon>
        <taxon>Spermatophyta</taxon>
        <taxon>Magnoliopsida</taxon>
        <taxon>Liliopsida</taxon>
        <taxon>Asparagales</taxon>
        <taxon>Orchidaceae</taxon>
        <taxon>Vanilloideae</taxon>
        <taxon>Vanilleae</taxon>
        <taxon>Vanilla</taxon>
    </lineage>
</organism>
<evidence type="ECO:0000256" key="1">
    <source>
        <dbReference type="ARBA" id="ARBA00022679"/>
    </source>
</evidence>
<evidence type="ECO:0000256" key="6">
    <source>
        <dbReference type="ARBA" id="ARBA00022918"/>
    </source>
</evidence>
<dbReference type="InterPro" id="IPR036397">
    <property type="entry name" value="RNaseH_sf"/>
</dbReference>
<dbReference type="EMBL" id="JADCNL010000161">
    <property type="protein sequence ID" value="KAG0449769.1"/>
    <property type="molecule type" value="Genomic_DNA"/>
</dbReference>
<dbReference type="GO" id="GO:0003676">
    <property type="term" value="F:nucleic acid binding"/>
    <property type="evidence" value="ECO:0007669"/>
    <property type="project" value="InterPro"/>
</dbReference>
<dbReference type="InterPro" id="IPR041373">
    <property type="entry name" value="RT_RNaseH"/>
</dbReference>
<keyword evidence="1" id="KW-0808">Transferase</keyword>
<keyword evidence="6" id="KW-0695">RNA-directed DNA polymerase</keyword>
<dbReference type="Pfam" id="PF17917">
    <property type="entry name" value="RT_RNaseH"/>
    <property type="match status" value="1"/>
</dbReference>
<dbReference type="Pfam" id="PF17921">
    <property type="entry name" value="Integrase_H2C2"/>
    <property type="match status" value="1"/>
</dbReference>
<protein>
    <submittedName>
        <fullName evidence="9">Uncharacterized protein</fullName>
    </submittedName>
</protein>
<dbReference type="OrthoDB" id="676979at2759"/>
<evidence type="ECO:0000256" key="5">
    <source>
        <dbReference type="ARBA" id="ARBA00022801"/>
    </source>
</evidence>
<gene>
    <name evidence="9" type="ORF">HPP92_027216</name>
</gene>
<dbReference type="InterPro" id="IPR050951">
    <property type="entry name" value="Retrovirus_Pol_polyprotein"/>
</dbReference>
<evidence type="ECO:0000256" key="3">
    <source>
        <dbReference type="ARBA" id="ARBA00022722"/>
    </source>
</evidence>
<evidence type="ECO:0000256" key="2">
    <source>
        <dbReference type="ARBA" id="ARBA00022695"/>
    </source>
</evidence>
<sequence length="360" mass="42495">MQYGKVIAYASRQLKPHEKNYPVHDLELAAIVFALKIWSHYLYGVKCEILTDHKSLKYIFYQKELNLRQRRWLEFIKDYELKIIYHLRKANVVADALSRRAYVSSILSQDVEKLTVFEIDRLLLEKELQRNVLLLGQLSIRPDWLQSIKEDQLQDEECQKLIQKIRDGWISDFSLDKDDVLRFQGRLCIPDHLQLKQLLLSEAHNSKYAIHPGGTKMYQELKQNFWWLGHKRDVVEWVKKCLIFQQVKGEQQKPSGLLQPLPIPEWKWESISMDFVVGLPRSQAGHDCVWVIIDRLTKCAHFLAIKVTYSAEKASSFVFKTNCEAAWCALRRLFSIEIQSLHLIYGKRYIKLLVLELRLI</sequence>
<dbReference type="SUPFAM" id="SSF56672">
    <property type="entry name" value="DNA/RNA polymerases"/>
    <property type="match status" value="1"/>
</dbReference>
<evidence type="ECO:0000313" key="10">
    <source>
        <dbReference type="Proteomes" id="UP000636800"/>
    </source>
</evidence>
<dbReference type="Gene3D" id="1.10.340.70">
    <property type="match status" value="1"/>
</dbReference>
<keyword evidence="10" id="KW-1185">Reference proteome</keyword>
<keyword evidence="2" id="KW-0548">Nucleotidyltransferase</keyword>
<accession>A0A835U4Z4</accession>
<dbReference type="PANTHER" id="PTHR37984:SF5">
    <property type="entry name" value="PROTEIN NYNRIN-LIKE"/>
    <property type="match status" value="1"/>
</dbReference>
<evidence type="ECO:0000256" key="4">
    <source>
        <dbReference type="ARBA" id="ARBA00022759"/>
    </source>
</evidence>
<dbReference type="CDD" id="cd09274">
    <property type="entry name" value="RNase_HI_RT_Ty3"/>
    <property type="match status" value="1"/>
</dbReference>
<dbReference type="Gene3D" id="3.30.420.10">
    <property type="entry name" value="Ribonuclease H-like superfamily/Ribonuclease H"/>
    <property type="match status" value="1"/>
</dbReference>
<reference evidence="9 10" key="1">
    <citation type="journal article" date="2020" name="Nat. Food">
        <title>A phased Vanilla planifolia genome enables genetic improvement of flavour and production.</title>
        <authorList>
            <person name="Hasing T."/>
            <person name="Tang H."/>
            <person name="Brym M."/>
            <person name="Khazi F."/>
            <person name="Huang T."/>
            <person name="Chambers A.H."/>
        </authorList>
    </citation>
    <scope>NUCLEOTIDE SEQUENCE [LARGE SCALE GENOMIC DNA]</scope>
    <source>
        <tissue evidence="9">Leaf</tissue>
    </source>
</reference>
<dbReference type="InterPro" id="IPR012337">
    <property type="entry name" value="RNaseH-like_sf"/>
</dbReference>
<dbReference type="Proteomes" id="UP000636800">
    <property type="component" value="Unassembled WGS sequence"/>
</dbReference>
<feature type="domain" description="Integrase zinc-binding" evidence="8">
    <location>
        <begin position="194"/>
        <end position="248"/>
    </location>
</feature>
<dbReference type="AlphaFoldDB" id="A0A835U4Z4"/>
<comment type="caution">
    <text evidence="9">The sequence shown here is derived from an EMBL/GenBank/DDBJ whole genome shotgun (WGS) entry which is preliminary data.</text>
</comment>
<evidence type="ECO:0000259" key="8">
    <source>
        <dbReference type="Pfam" id="PF17921"/>
    </source>
</evidence>